<name>A0A843YDT7_9RHOB</name>
<evidence type="ECO:0000313" key="2">
    <source>
        <dbReference type="EMBL" id="MQQ07472.1"/>
    </source>
</evidence>
<reference evidence="2 3" key="1">
    <citation type="submission" date="2019-10" db="EMBL/GenBank/DDBJ databases">
        <title>Epibacterium sp. nov., isolated from seawater.</title>
        <authorList>
            <person name="Zhang X."/>
            <person name="Li N."/>
        </authorList>
    </citation>
    <scope>NUCLEOTIDE SEQUENCE [LARGE SCALE GENOMIC DNA]</scope>
    <source>
        <strain evidence="2 3">SM1979</strain>
    </source>
</reference>
<dbReference type="SUPFAM" id="SSF54909">
    <property type="entry name" value="Dimeric alpha+beta barrel"/>
    <property type="match status" value="1"/>
</dbReference>
<sequence>MELKTTKDILLMTKTHIVAVTFKPKSEHLTAFAEAMQSVKSELPLVDGCTGVRVMTHHDDPAVFMLIEDWESADKHATHINNLVASGAWAGLENMLAEQPTSVILAHL</sequence>
<evidence type="ECO:0000259" key="1">
    <source>
        <dbReference type="PROSITE" id="PS51725"/>
    </source>
</evidence>
<accession>A0A843YDT7</accession>
<keyword evidence="2" id="KW-0503">Monooxygenase</keyword>
<feature type="domain" description="ABM" evidence="1">
    <location>
        <begin position="16"/>
        <end position="105"/>
    </location>
</feature>
<comment type="caution">
    <text evidence="2">The sequence shown here is derived from an EMBL/GenBank/DDBJ whole genome shotgun (WGS) entry which is preliminary data.</text>
</comment>
<evidence type="ECO:0000313" key="3">
    <source>
        <dbReference type="Proteomes" id="UP000444174"/>
    </source>
</evidence>
<dbReference type="Gene3D" id="3.30.70.100">
    <property type="match status" value="1"/>
</dbReference>
<dbReference type="InterPro" id="IPR007138">
    <property type="entry name" value="ABM_dom"/>
</dbReference>
<dbReference type="Proteomes" id="UP000444174">
    <property type="component" value="Unassembled WGS sequence"/>
</dbReference>
<proteinExistence type="predicted"/>
<dbReference type="Pfam" id="PF03992">
    <property type="entry name" value="ABM"/>
    <property type="match status" value="1"/>
</dbReference>
<protein>
    <submittedName>
        <fullName evidence="2">Antibiotic biosynthesis monooxygenase</fullName>
    </submittedName>
</protein>
<gene>
    <name evidence="2" type="ORF">GFB49_03315</name>
</gene>
<keyword evidence="2" id="KW-0560">Oxidoreductase</keyword>
<organism evidence="2 3">
    <name type="scientific">Tritonibacter litoralis</name>
    <dbReference type="NCBI Taxonomy" id="2662264"/>
    <lineage>
        <taxon>Bacteria</taxon>
        <taxon>Pseudomonadati</taxon>
        <taxon>Pseudomonadota</taxon>
        <taxon>Alphaproteobacteria</taxon>
        <taxon>Rhodobacterales</taxon>
        <taxon>Paracoccaceae</taxon>
        <taxon>Tritonibacter</taxon>
    </lineage>
</organism>
<dbReference type="PROSITE" id="PS51725">
    <property type="entry name" value="ABM"/>
    <property type="match status" value="1"/>
</dbReference>
<keyword evidence="3" id="KW-1185">Reference proteome</keyword>
<dbReference type="InterPro" id="IPR011008">
    <property type="entry name" value="Dimeric_a/b-barrel"/>
</dbReference>
<dbReference type="EMBL" id="WIBF01000001">
    <property type="protein sequence ID" value="MQQ07472.1"/>
    <property type="molecule type" value="Genomic_DNA"/>
</dbReference>
<dbReference type="AlphaFoldDB" id="A0A843YDT7"/>
<dbReference type="GO" id="GO:0004497">
    <property type="term" value="F:monooxygenase activity"/>
    <property type="evidence" value="ECO:0007669"/>
    <property type="project" value="UniProtKB-KW"/>
</dbReference>